<keyword evidence="7" id="KW-0067">ATP-binding</keyword>
<evidence type="ECO:0000256" key="6">
    <source>
        <dbReference type="ARBA" id="ARBA00022777"/>
    </source>
</evidence>
<keyword evidence="5" id="KW-0547">Nucleotide-binding</keyword>
<evidence type="ECO:0000256" key="1">
    <source>
        <dbReference type="ARBA" id="ARBA00000085"/>
    </source>
</evidence>
<dbReference type="Proteomes" id="UP000198646">
    <property type="component" value="Unassembled WGS sequence"/>
</dbReference>
<dbReference type="EC" id="2.7.13.3" evidence="2"/>
<organism evidence="8 9">
    <name type="scientific">Sulfitobacter litoralis</name>
    <dbReference type="NCBI Taxonomy" id="335975"/>
    <lineage>
        <taxon>Bacteria</taxon>
        <taxon>Pseudomonadati</taxon>
        <taxon>Pseudomonadota</taxon>
        <taxon>Alphaproteobacteria</taxon>
        <taxon>Rhodobacterales</taxon>
        <taxon>Roseobacteraceae</taxon>
        <taxon>Sulfitobacter</taxon>
    </lineage>
</organism>
<reference evidence="8 9" key="1">
    <citation type="submission" date="2016-10" db="EMBL/GenBank/DDBJ databases">
        <authorList>
            <person name="Varghese N."/>
            <person name="Submissions S."/>
        </authorList>
    </citation>
    <scope>NUCLEOTIDE SEQUENCE [LARGE SCALE GENOMIC DNA]</scope>
    <source>
        <strain evidence="8 9">DSM 17584</strain>
    </source>
</reference>
<proteinExistence type="predicted"/>
<name>A0ABY0SY47_9RHOB</name>
<keyword evidence="4" id="KW-0808">Transferase</keyword>
<protein>
    <recommendedName>
        <fullName evidence="2">histidine kinase</fullName>
        <ecNumber evidence="2">2.7.13.3</ecNumber>
    </recommendedName>
</protein>
<keyword evidence="9" id="KW-1185">Reference proteome</keyword>
<dbReference type="EMBL" id="FNJD01000034">
    <property type="protein sequence ID" value="SDP74399.1"/>
    <property type="molecule type" value="Genomic_DNA"/>
</dbReference>
<dbReference type="Gene3D" id="3.30.565.10">
    <property type="entry name" value="Histidine kinase-like ATPase, C-terminal domain"/>
    <property type="match status" value="1"/>
</dbReference>
<keyword evidence="3" id="KW-0597">Phosphoprotein</keyword>
<dbReference type="PANTHER" id="PTHR41523">
    <property type="entry name" value="TWO-COMPONENT SYSTEM SENSOR PROTEIN"/>
    <property type="match status" value="1"/>
</dbReference>
<gene>
    <name evidence="8" type="ORF">SAMN04488512_13418</name>
</gene>
<comment type="caution">
    <text evidence="8">The sequence shown here is derived from an EMBL/GenBank/DDBJ whole genome shotgun (WGS) entry which is preliminary data.</text>
</comment>
<evidence type="ECO:0000256" key="7">
    <source>
        <dbReference type="ARBA" id="ARBA00022840"/>
    </source>
</evidence>
<sequence>MGGLPRQNHAAPSSLGKLIEVVMEPHVEGRPGVLELAGPAVEFGPTAATGFALILHELATNAAKYGALSAATGKLRVAWDLVGDVLTLDWKETGGPELTGPPLQNGFGSKLAKLSATGQLGGEIEYDWQPSGVEVHLTASRARLLH</sequence>
<evidence type="ECO:0000256" key="3">
    <source>
        <dbReference type="ARBA" id="ARBA00022553"/>
    </source>
</evidence>
<dbReference type="RefSeq" id="WP_141135370.1">
    <property type="nucleotide sequence ID" value="NZ_FNJD01000034.1"/>
</dbReference>
<dbReference type="InterPro" id="IPR036890">
    <property type="entry name" value="HATPase_C_sf"/>
</dbReference>
<dbReference type="PANTHER" id="PTHR41523:SF8">
    <property type="entry name" value="ETHYLENE RESPONSE SENSOR PROTEIN"/>
    <property type="match status" value="1"/>
</dbReference>
<evidence type="ECO:0000256" key="5">
    <source>
        <dbReference type="ARBA" id="ARBA00022741"/>
    </source>
</evidence>
<evidence type="ECO:0000313" key="9">
    <source>
        <dbReference type="Proteomes" id="UP000198646"/>
    </source>
</evidence>
<evidence type="ECO:0000313" key="8">
    <source>
        <dbReference type="EMBL" id="SDP74399.1"/>
    </source>
</evidence>
<accession>A0ABY0SY47</accession>
<evidence type="ECO:0000256" key="4">
    <source>
        <dbReference type="ARBA" id="ARBA00022679"/>
    </source>
</evidence>
<evidence type="ECO:0000256" key="2">
    <source>
        <dbReference type="ARBA" id="ARBA00012438"/>
    </source>
</evidence>
<comment type="catalytic activity">
    <reaction evidence="1">
        <text>ATP + protein L-histidine = ADP + protein N-phospho-L-histidine.</text>
        <dbReference type="EC" id="2.7.13.3"/>
    </reaction>
</comment>
<keyword evidence="6" id="KW-0418">Kinase</keyword>